<feature type="region of interest" description="Disordered" evidence="2">
    <location>
        <begin position="138"/>
        <end position="183"/>
    </location>
</feature>
<accession>A0ABS0LCI4</accession>
<feature type="region of interest" description="Disordered" evidence="2">
    <location>
        <begin position="1"/>
        <end position="35"/>
    </location>
</feature>
<evidence type="ECO:0000256" key="1">
    <source>
        <dbReference type="SAM" id="Coils"/>
    </source>
</evidence>
<dbReference type="Proteomes" id="UP000615580">
    <property type="component" value="Unassembled WGS sequence"/>
</dbReference>
<organism evidence="3 4">
    <name type="scientific">Corynebacterium belfantii</name>
    <dbReference type="NCBI Taxonomy" id="2014537"/>
    <lineage>
        <taxon>Bacteria</taxon>
        <taxon>Bacillati</taxon>
        <taxon>Actinomycetota</taxon>
        <taxon>Actinomycetes</taxon>
        <taxon>Mycobacteriales</taxon>
        <taxon>Corynebacteriaceae</taxon>
        <taxon>Corynebacterium</taxon>
    </lineage>
</organism>
<evidence type="ECO:0008006" key="5">
    <source>
        <dbReference type="Google" id="ProtNLM"/>
    </source>
</evidence>
<sequence length="183" mass="20199">MDGETPAATTPIGVGEGNAPTNTQEVQQGETGKQEMTVEDYQLALRKANAEAAKYRTQRNELRADAEKYRELQEAEKTELQKLTEAKETSDARAAEAERQLKLVNVLREYGISDDNIDLLGDDPEKFDERAQRLQALQAEAARRSGPPSEVPIVGLKPGASDPKQEPDNSYPTSWPVVGQFTQ</sequence>
<keyword evidence="4" id="KW-1185">Reference proteome</keyword>
<name>A0ABS0LCI4_9CORY</name>
<dbReference type="EMBL" id="JADQUG010000024">
    <property type="protein sequence ID" value="MBG9354336.1"/>
    <property type="molecule type" value="Genomic_DNA"/>
</dbReference>
<proteinExistence type="predicted"/>
<evidence type="ECO:0000313" key="4">
    <source>
        <dbReference type="Proteomes" id="UP000615580"/>
    </source>
</evidence>
<feature type="compositionally biased region" description="Polar residues" evidence="2">
    <location>
        <begin position="19"/>
        <end position="31"/>
    </location>
</feature>
<comment type="caution">
    <text evidence="3">The sequence shown here is derived from an EMBL/GenBank/DDBJ whole genome shotgun (WGS) entry which is preliminary data.</text>
</comment>
<evidence type="ECO:0000256" key="2">
    <source>
        <dbReference type="SAM" id="MobiDB-lite"/>
    </source>
</evidence>
<dbReference type="RefSeq" id="WP_197688735.1">
    <property type="nucleotide sequence ID" value="NZ_JADQUF010000012.1"/>
</dbReference>
<evidence type="ECO:0000313" key="3">
    <source>
        <dbReference type="EMBL" id="MBG9354336.1"/>
    </source>
</evidence>
<feature type="coiled-coil region" evidence="1">
    <location>
        <begin position="38"/>
        <end position="100"/>
    </location>
</feature>
<reference evidence="3 4" key="1">
    <citation type="journal article" date="2020" name="J. Clin. Microbiol.">
        <title>Assessing the Genetic Diversity of Austrian Corynebacterium diphtheriae Clinical Isolates, 2011-2019.</title>
        <authorList>
            <person name="Schaeffer J."/>
            <person name="Huhulescu S."/>
            <person name="Stoeger A."/>
            <person name="Allerberger F."/>
            <person name="Ruppitsch W."/>
        </authorList>
    </citation>
    <scope>NUCLEOTIDE SEQUENCE [LARGE SCALE GENOMIC DNA]</scope>
    <source>
        <strain evidence="3 4">04-17</strain>
    </source>
</reference>
<gene>
    <name evidence="3" type="ORF">I4J41_06910</name>
</gene>
<protein>
    <recommendedName>
        <fullName evidence="5">Scaffolding protein</fullName>
    </recommendedName>
</protein>
<keyword evidence="1" id="KW-0175">Coiled coil</keyword>